<feature type="compositionally biased region" description="Low complexity" evidence="1">
    <location>
        <begin position="286"/>
        <end position="309"/>
    </location>
</feature>
<reference evidence="3 4" key="1">
    <citation type="submission" date="2018-05" db="EMBL/GenBank/DDBJ databases">
        <title>Whole genome sequencing for identification of molecular markers to develop diagnostic detection tools for the regulated plant pathogen Lachnellula willkommii.</title>
        <authorList>
            <person name="Giroux E."/>
            <person name="Bilodeau G."/>
        </authorList>
    </citation>
    <scope>NUCLEOTIDE SEQUENCE [LARGE SCALE GENOMIC DNA]</scope>
    <source>
        <strain evidence="3 4">CBS 625.97</strain>
    </source>
</reference>
<evidence type="ECO:0000313" key="3">
    <source>
        <dbReference type="EMBL" id="TVY44541.1"/>
    </source>
</evidence>
<gene>
    <name evidence="3" type="ORF">LCER1_G008698</name>
</gene>
<feature type="transmembrane region" description="Helical" evidence="2">
    <location>
        <begin position="101"/>
        <end position="124"/>
    </location>
</feature>
<evidence type="ECO:0000256" key="2">
    <source>
        <dbReference type="SAM" id="Phobius"/>
    </source>
</evidence>
<dbReference type="OrthoDB" id="3531381at2759"/>
<name>A0A7D8YRZ9_9HELO</name>
<keyword evidence="2" id="KW-1133">Transmembrane helix</keyword>
<feature type="compositionally biased region" description="Basic and acidic residues" evidence="1">
    <location>
        <begin position="464"/>
        <end position="476"/>
    </location>
</feature>
<keyword evidence="4" id="KW-1185">Reference proteome</keyword>
<organism evidence="3 4">
    <name type="scientific">Lachnellula cervina</name>
    <dbReference type="NCBI Taxonomy" id="1316786"/>
    <lineage>
        <taxon>Eukaryota</taxon>
        <taxon>Fungi</taxon>
        <taxon>Dikarya</taxon>
        <taxon>Ascomycota</taxon>
        <taxon>Pezizomycotina</taxon>
        <taxon>Leotiomycetes</taxon>
        <taxon>Helotiales</taxon>
        <taxon>Lachnaceae</taxon>
        <taxon>Lachnellula</taxon>
    </lineage>
</organism>
<comment type="caution">
    <text evidence="3">The sequence shown here is derived from an EMBL/GenBank/DDBJ whole genome shotgun (WGS) entry which is preliminary data.</text>
</comment>
<feature type="transmembrane region" description="Helical" evidence="2">
    <location>
        <begin position="31"/>
        <end position="51"/>
    </location>
</feature>
<evidence type="ECO:0000313" key="4">
    <source>
        <dbReference type="Proteomes" id="UP000481288"/>
    </source>
</evidence>
<keyword evidence="2" id="KW-0472">Membrane</keyword>
<keyword evidence="2" id="KW-0812">Transmembrane</keyword>
<sequence length="550" mass="60870">MGSHRYPNLRPSIPISAAKASTTARILKPGIMLGAVALLVIASVSGMVIGVETLRGRHVMGIMVAHGLVIVASSLGISYVLLHFIAACRNEPVGFVRPPELRLHAACFIFARLGLALWIIAMIFSSAVASRPNICRNGGKDCITTLVEVVMSSLAFIATGTILTALEACPYPFQSPEFFHVARKVSVRVSSFDEDFLQRSASNASSFDQENAYATEKKELSNVKESIRRKPLPMTASVGSELSEVSEPQRPITPLLPMGGKTRTRSWGEEWAHLVSDTRSKGLTHSDSAISGLSRSSSGYMSSDSSELSVSKRERQPRTVTPSSSISNLSKRSPLATMRSADYPDVVVRPSLRYCPPNIPAPHEWNPFRTASLSQLLPVADVHSLQRRSMPMGGQQPQMIRRLSQTLPTLAYEQRRPPLTARRSCDIKVPGAYIDFCLSLELEQNLERANKIEAMSVQQSNSGHEMKTQTPRKDCVKGKPVEVKVVDSKLRYREKRLAPLLQTRVGQDISQTYAAKENRGKENFARDKRFRRLSLGDMTDEFDKMLDVYR</sequence>
<feature type="region of interest" description="Disordered" evidence="1">
    <location>
        <begin position="456"/>
        <end position="476"/>
    </location>
</feature>
<feature type="transmembrane region" description="Helical" evidence="2">
    <location>
        <begin position="145"/>
        <end position="166"/>
    </location>
</feature>
<protein>
    <submittedName>
        <fullName evidence="3">Uncharacterized protein</fullName>
    </submittedName>
</protein>
<feature type="compositionally biased region" description="Polar residues" evidence="1">
    <location>
        <begin position="318"/>
        <end position="331"/>
    </location>
</feature>
<feature type="region of interest" description="Disordered" evidence="1">
    <location>
        <begin position="282"/>
        <end position="333"/>
    </location>
</feature>
<evidence type="ECO:0000256" key="1">
    <source>
        <dbReference type="SAM" id="MobiDB-lite"/>
    </source>
</evidence>
<dbReference type="EMBL" id="QGMG01001733">
    <property type="protein sequence ID" value="TVY44541.1"/>
    <property type="molecule type" value="Genomic_DNA"/>
</dbReference>
<dbReference type="AlphaFoldDB" id="A0A7D8YRZ9"/>
<accession>A0A7D8YRZ9</accession>
<feature type="transmembrane region" description="Helical" evidence="2">
    <location>
        <begin position="63"/>
        <end position="86"/>
    </location>
</feature>
<feature type="region of interest" description="Disordered" evidence="1">
    <location>
        <begin position="224"/>
        <end position="263"/>
    </location>
</feature>
<dbReference type="Proteomes" id="UP000481288">
    <property type="component" value="Unassembled WGS sequence"/>
</dbReference>
<proteinExistence type="predicted"/>